<feature type="domain" description="OmpA-like" evidence="6">
    <location>
        <begin position="579"/>
        <end position="696"/>
    </location>
</feature>
<protein>
    <submittedName>
        <fullName evidence="7">OmpA family protein</fullName>
    </submittedName>
</protein>
<dbReference type="Proteomes" id="UP000660380">
    <property type="component" value="Unassembled WGS sequence"/>
</dbReference>
<dbReference type="Pfam" id="PF13229">
    <property type="entry name" value="Beta_helix"/>
    <property type="match status" value="1"/>
</dbReference>
<dbReference type="SUPFAM" id="SSF51126">
    <property type="entry name" value="Pectin lyase-like"/>
    <property type="match status" value="1"/>
</dbReference>
<comment type="subcellular location">
    <subcellularLocation>
        <location evidence="1">Cell outer membrane</location>
    </subcellularLocation>
</comment>
<dbReference type="PANTHER" id="PTHR30329">
    <property type="entry name" value="STATOR ELEMENT OF FLAGELLAR MOTOR COMPLEX"/>
    <property type="match status" value="1"/>
</dbReference>
<name>A0ABR8GIM3_9CYAN</name>
<evidence type="ECO:0000259" key="6">
    <source>
        <dbReference type="PROSITE" id="PS51123"/>
    </source>
</evidence>
<dbReference type="InterPro" id="IPR011050">
    <property type="entry name" value="Pectin_lyase_fold/virulence"/>
</dbReference>
<evidence type="ECO:0000256" key="5">
    <source>
        <dbReference type="SAM" id="MobiDB-lite"/>
    </source>
</evidence>
<dbReference type="EMBL" id="JACJTA010000002">
    <property type="protein sequence ID" value="MBD2603222.1"/>
    <property type="molecule type" value="Genomic_DNA"/>
</dbReference>
<dbReference type="CDD" id="cd07185">
    <property type="entry name" value="OmpA_C-like"/>
    <property type="match status" value="1"/>
</dbReference>
<keyword evidence="8" id="KW-1185">Reference proteome</keyword>
<dbReference type="InterPro" id="IPR012334">
    <property type="entry name" value="Pectin_lyas_fold"/>
</dbReference>
<dbReference type="InterPro" id="IPR039448">
    <property type="entry name" value="Beta_helix"/>
</dbReference>
<dbReference type="PROSITE" id="PS51123">
    <property type="entry name" value="OMPA_2"/>
    <property type="match status" value="1"/>
</dbReference>
<feature type="region of interest" description="Disordered" evidence="5">
    <location>
        <begin position="546"/>
        <end position="579"/>
    </location>
</feature>
<feature type="region of interest" description="Disordered" evidence="5">
    <location>
        <begin position="409"/>
        <end position="431"/>
    </location>
</feature>
<accession>A0ABR8GIM3</accession>
<evidence type="ECO:0000256" key="1">
    <source>
        <dbReference type="ARBA" id="ARBA00004442"/>
    </source>
</evidence>
<dbReference type="PANTHER" id="PTHR30329:SF21">
    <property type="entry name" value="LIPOPROTEIN YIAD-RELATED"/>
    <property type="match status" value="1"/>
</dbReference>
<proteinExistence type="predicted"/>
<dbReference type="InterPro" id="IPR050330">
    <property type="entry name" value="Bact_OuterMem_StrucFunc"/>
</dbReference>
<sequence>MTQVSAGVRSVFSGKMKGRITLFVLPYFLFAFIPNVATAQTQNSLKITVNSNQDEIKPDESVTLREAIALTNNTLSIDKLSESEKAQIQPARVNSRIEFNLPAGQTTIQLTEILPALTSEGTIIDGTTQPGYDTTQPANAKDFVPALPTRPVVAITPAPGKEVFRGLSIVADNITIRGLSLYGFTSKHQLTASLPPADIFIASSDIKNHTKPPKNVVIENNWLGITPDEKMPETTSAFGVSVFNAVGTIIKNNRISYHDGSGIITGFRGEETQIIENVIIGNGLAGMPDAIRLDGKVNKSEIRANLVCANDGSAVFLFKPEGAVEIKDNDIRYNGRRLRRAAVYLMGSDHKVSNNQITNQAGSGVVVTAFPPSGSFHQGASVRNLIENNRFAKIEGLSIDLNTRGNVDVQDFQRGDGKNPKRNSENRRLDTGNAAINSPEFLSTEFLNINGKIHIDGTAEPGSEVQIYQVAEGALNKVLASVKTNEKGKFGAILENLQPGDVVSAIATHPKYGTSEPAYSALVTSTNPEEMAQVRKNAQLLENQDSLTNPTGEVPNCTTPKPPEPTPETPIEPTPEPPVEPIRLRVPNNIHYALDKDFISAESGKVLEKIVAVMQQYPTIVIELQGHTDSRASDAYNQDLAFRRAINARNYLIKKGIAPERMTLRSFGERKLITPGRDRVEHAYNRRVEVMLFDIRGVEIILESQDEDLQIEN</sequence>
<dbReference type="PRINTS" id="PR01021">
    <property type="entry name" value="OMPADOMAIN"/>
</dbReference>
<evidence type="ECO:0000256" key="4">
    <source>
        <dbReference type="PROSITE-ProRule" id="PRU00473"/>
    </source>
</evidence>
<comment type="caution">
    <text evidence="7">The sequence shown here is derived from an EMBL/GenBank/DDBJ whole genome shotgun (WGS) entry which is preliminary data.</text>
</comment>
<evidence type="ECO:0000256" key="2">
    <source>
        <dbReference type="ARBA" id="ARBA00023136"/>
    </source>
</evidence>
<keyword evidence="2 4" id="KW-0472">Membrane</keyword>
<gene>
    <name evidence="7" type="ORF">H6G81_01460</name>
</gene>
<dbReference type="SMART" id="SM00710">
    <property type="entry name" value="PbH1"/>
    <property type="match status" value="6"/>
</dbReference>
<dbReference type="Pfam" id="PF00691">
    <property type="entry name" value="OmpA"/>
    <property type="match status" value="1"/>
</dbReference>
<dbReference type="InterPro" id="IPR006664">
    <property type="entry name" value="OMP_bac"/>
</dbReference>
<dbReference type="InterPro" id="IPR036737">
    <property type="entry name" value="OmpA-like_sf"/>
</dbReference>
<keyword evidence="3" id="KW-0998">Cell outer membrane</keyword>
<dbReference type="Gene3D" id="3.30.1330.60">
    <property type="entry name" value="OmpA-like domain"/>
    <property type="match status" value="1"/>
</dbReference>
<dbReference type="Gene3D" id="2.160.20.10">
    <property type="entry name" value="Single-stranded right-handed beta-helix, Pectin lyase-like"/>
    <property type="match status" value="1"/>
</dbReference>
<dbReference type="SUPFAM" id="SSF103088">
    <property type="entry name" value="OmpA-like"/>
    <property type="match status" value="1"/>
</dbReference>
<feature type="compositionally biased region" description="Pro residues" evidence="5">
    <location>
        <begin position="560"/>
        <end position="579"/>
    </location>
</feature>
<evidence type="ECO:0000313" key="8">
    <source>
        <dbReference type="Proteomes" id="UP000660380"/>
    </source>
</evidence>
<feature type="compositionally biased region" description="Basic and acidic residues" evidence="5">
    <location>
        <begin position="411"/>
        <end position="430"/>
    </location>
</feature>
<reference evidence="7 8" key="1">
    <citation type="journal article" date="2020" name="ISME J.">
        <title>Comparative genomics reveals insights into cyanobacterial evolution and habitat adaptation.</title>
        <authorList>
            <person name="Chen M.Y."/>
            <person name="Teng W.K."/>
            <person name="Zhao L."/>
            <person name="Hu C.X."/>
            <person name="Zhou Y.K."/>
            <person name="Han B.P."/>
            <person name="Song L.R."/>
            <person name="Shu W.S."/>
        </authorList>
    </citation>
    <scope>NUCLEOTIDE SEQUENCE [LARGE SCALE GENOMIC DNA]</scope>
    <source>
        <strain evidence="7 8">FACHB-248</strain>
    </source>
</reference>
<dbReference type="InterPro" id="IPR006626">
    <property type="entry name" value="PbH1"/>
</dbReference>
<dbReference type="InterPro" id="IPR006665">
    <property type="entry name" value="OmpA-like"/>
</dbReference>
<evidence type="ECO:0000256" key="3">
    <source>
        <dbReference type="ARBA" id="ARBA00023237"/>
    </source>
</evidence>
<evidence type="ECO:0000313" key="7">
    <source>
        <dbReference type="EMBL" id="MBD2603222.1"/>
    </source>
</evidence>
<organism evidence="7 8">
    <name type="scientific">Scytonema hofmannii FACHB-248</name>
    <dbReference type="NCBI Taxonomy" id="1842502"/>
    <lineage>
        <taxon>Bacteria</taxon>
        <taxon>Bacillati</taxon>
        <taxon>Cyanobacteriota</taxon>
        <taxon>Cyanophyceae</taxon>
        <taxon>Nostocales</taxon>
        <taxon>Scytonemataceae</taxon>
        <taxon>Scytonema</taxon>
    </lineage>
</organism>